<keyword evidence="2" id="KW-1185">Reference proteome</keyword>
<dbReference type="Proteomes" id="UP000515204">
    <property type="component" value="Unplaced"/>
</dbReference>
<dbReference type="GeneID" id="106740541"/>
<evidence type="ECO:0000256" key="1">
    <source>
        <dbReference type="SAM" id="Phobius"/>
    </source>
</evidence>
<organism evidence="2 3">
    <name type="scientific">Dinoponera quadriceps</name>
    <name type="common">South American ant</name>
    <dbReference type="NCBI Taxonomy" id="609295"/>
    <lineage>
        <taxon>Eukaryota</taxon>
        <taxon>Metazoa</taxon>
        <taxon>Ecdysozoa</taxon>
        <taxon>Arthropoda</taxon>
        <taxon>Hexapoda</taxon>
        <taxon>Insecta</taxon>
        <taxon>Pterygota</taxon>
        <taxon>Neoptera</taxon>
        <taxon>Endopterygota</taxon>
        <taxon>Hymenoptera</taxon>
        <taxon>Apocrita</taxon>
        <taxon>Aculeata</taxon>
        <taxon>Formicoidea</taxon>
        <taxon>Formicidae</taxon>
        <taxon>Ponerinae</taxon>
        <taxon>Ponerini</taxon>
        <taxon>Dinoponera</taxon>
    </lineage>
</organism>
<name>A0A6P3WM97_DINQU</name>
<gene>
    <name evidence="3" type="primary">LOC106740541</name>
</gene>
<dbReference type="AlphaFoldDB" id="A0A6P3WM97"/>
<dbReference type="OrthoDB" id="6354412at2759"/>
<dbReference type="RefSeq" id="XP_014467171.1">
    <property type="nucleotide sequence ID" value="XM_014611685.1"/>
</dbReference>
<evidence type="ECO:0000313" key="2">
    <source>
        <dbReference type="Proteomes" id="UP000515204"/>
    </source>
</evidence>
<proteinExistence type="predicted"/>
<dbReference type="KEGG" id="dqu:106740541"/>
<evidence type="ECO:0000313" key="3">
    <source>
        <dbReference type="RefSeq" id="XP_014467171.1"/>
    </source>
</evidence>
<keyword evidence="1" id="KW-1133">Transmembrane helix</keyword>
<protein>
    <submittedName>
        <fullName evidence="3">Uncharacterized protein LOC106740541</fullName>
    </submittedName>
</protein>
<keyword evidence="1" id="KW-0472">Membrane</keyword>
<accession>A0A6P3WM97</accession>
<sequence>MESDVLLFLKSFSRRVSTSQYKLSLGRQIQKKENMLRKYLELWYRPKDRQLAIRRREKLATLYAFVTWNCFGILFYVLLKDKIPIEPEERRRALFDLTGSPGKLHVYQFQGTSLTNQFDMEKETFQELEEVEQ</sequence>
<feature type="transmembrane region" description="Helical" evidence="1">
    <location>
        <begin position="59"/>
        <end position="79"/>
    </location>
</feature>
<keyword evidence="1" id="KW-0812">Transmembrane</keyword>
<reference evidence="3" key="1">
    <citation type="submission" date="2025-08" db="UniProtKB">
        <authorList>
            <consortium name="RefSeq"/>
        </authorList>
    </citation>
    <scope>IDENTIFICATION</scope>
</reference>